<keyword evidence="3 6" id="KW-0812">Transmembrane</keyword>
<keyword evidence="2" id="KW-1003">Cell membrane</keyword>
<evidence type="ECO:0000256" key="6">
    <source>
        <dbReference type="SAM" id="Phobius"/>
    </source>
</evidence>
<evidence type="ECO:0000313" key="10">
    <source>
        <dbReference type="Proteomes" id="UP000078431"/>
    </source>
</evidence>
<keyword evidence="7" id="KW-0732">Signal</keyword>
<protein>
    <submittedName>
        <fullName evidence="9">Transmembrane transport protein</fullName>
    </submittedName>
</protein>
<comment type="subcellular location">
    <subcellularLocation>
        <location evidence="1">Cell membrane</location>
        <topology evidence="1">Multi-pass membrane protein</topology>
    </subcellularLocation>
</comment>
<evidence type="ECO:0000256" key="2">
    <source>
        <dbReference type="ARBA" id="ARBA00022475"/>
    </source>
</evidence>
<dbReference type="PANTHER" id="PTHR43124:SF3">
    <property type="entry name" value="CHLORAMPHENICOL EFFLUX PUMP RV0191"/>
    <property type="match status" value="1"/>
</dbReference>
<dbReference type="RefSeq" id="WP_162270904.1">
    <property type="nucleotide sequence ID" value="NZ_LXEX01000005.1"/>
</dbReference>
<dbReference type="InterPro" id="IPR050189">
    <property type="entry name" value="MFS_Efflux_Transporters"/>
</dbReference>
<accession>A0AA91EKI5</accession>
<feature type="transmembrane region" description="Helical" evidence="6">
    <location>
        <begin position="332"/>
        <end position="351"/>
    </location>
</feature>
<evidence type="ECO:0000259" key="8">
    <source>
        <dbReference type="PROSITE" id="PS50850"/>
    </source>
</evidence>
<dbReference type="GO" id="GO:0005886">
    <property type="term" value="C:plasma membrane"/>
    <property type="evidence" value="ECO:0007669"/>
    <property type="project" value="UniProtKB-SubCell"/>
</dbReference>
<dbReference type="GO" id="GO:0022857">
    <property type="term" value="F:transmembrane transporter activity"/>
    <property type="evidence" value="ECO:0007669"/>
    <property type="project" value="InterPro"/>
</dbReference>
<dbReference type="PANTHER" id="PTHR43124">
    <property type="entry name" value="PURINE EFFLUX PUMP PBUE"/>
    <property type="match status" value="1"/>
</dbReference>
<evidence type="ECO:0000313" key="9">
    <source>
        <dbReference type="EMBL" id="OAT60918.1"/>
    </source>
</evidence>
<dbReference type="EMBL" id="LXEX01000005">
    <property type="protein sequence ID" value="OAT60918.1"/>
    <property type="molecule type" value="Genomic_DNA"/>
</dbReference>
<comment type="caution">
    <text evidence="9">The sequence shown here is derived from an EMBL/GenBank/DDBJ whole genome shotgun (WGS) entry which is preliminary data.</text>
</comment>
<dbReference type="SUPFAM" id="SSF103473">
    <property type="entry name" value="MFS general substrate transporter"/>
    <property type="match status" value="1"/>
</dbReference>
<feature type="transmembrane region" description="Helical" evidence="6">
    <location>
        <begin position="357"/>
        <end position="379"/>
    </location>
</feature>
<feature type="transmembrane region" description="Helical" evidence="6">
    <location>
        <begin position="269"/>
        <end position="287"/>
    </location>
</feature>
<feature type="transmembrane region" description="Helical" evidence="6">
    <location>
        <begin position="97"/>
        <end position="118"/>
    </location>
</feature>
<feature type="chain" id="PRO_5041655685" evidence="7">
    <location>
        <begin position="20"/>
        <end position="382"/>
    </location>
</feature>
<organism evidence="9 10">
    <name type="scientific">Obesumbacterium proteus ATCC 12841</name>
    <dbReference type="NCBI Taxonomy" id="1354268"/>
    <lineage>
        <taxon>Bacteria</taxon>
        <taxon>Pseudomonadati</taxon>
        <taxon>Pseudomonadota</taxon>
        <taxon>Gammaproteobacteria</taxon>
        <taxon>Enterobacterales</taxon>
        <taxon>Hafniaceae</taxon>
        <taxon>Obesumbacterium</taxon>
    </lineage>
</organism>
<gene>
    <name evidence="9" type="ORF">M993_00392</name>
</gene>
<feature type="transmembrane region" description="Helical" evidence="6">
    <location>
        <begin position="72"/>
        <end position="91"/>
    </location>
</feature>
<keyword evidence="4 6" id="KW-1133">Transmembrane helix</keyword>
<evidence type="ECO:0000256" key="7">
    <source>
        <dbReference type="SAM" id="SignalP"/>
    </source>
</evidence>
<evidence type="ECO:0000256" key="5">
    <source>
        <dbReference type="ARBA" id="ARBA00023136"/>
    </source>
</evidence>
<feature type="transmembrane region" description="Helical" evidence="6">
    <location>
        <begin position="42"/>
        <end position="60"/>
    </location>
</feature>
<proteinExistence type="predicted"/>
<sequence length="382" mass="40731">MKKVPIFFCLVLCVMTSIAGTDLVLPAIPQLIRVFHTTPDVSQWILSAYVGGNACGLLLFGRLSDYFSRKKLLCSALFIFSLASFGCAYAPSISVLVAIRFVQGMASAAAPVFIPGFIRELFDERRTVRAIGLLGSLQALVPAAAPLVGVILLALFDWSISFKLLAILTVAAAGMVMLQKLPERHHRDRSSGDFIGLLRNPIYLRYALTHALTVGGMITFVFGAPTVITLTMHGNLNDFIIMQVTNIAGYIVAANLSPGLAERYGADKVIMVGTCLALSSAIALTGYGMLNGTGTNVLAALFAPMGIAIGLRGPTGFYRGIVISGDNNARGAALIAFFTFTMVTLGSLVSAEFITHGLMALAAFVMAMHLLSLLLFVMLPRQ</sequence>
<feature type="transmembrane region" description="Helical" evidence="6">
    <location>
        <begin position="202"/>
        <end position="228"/>
    </location>
</feature>
<name>A0AA91EKI5_9GAMM</name>
<dbReference type="Gene3D" id="1.20.1720.10">
    <property type="entry name" value="Multidrug resistance protein D"/>
    <property type="match status" value="1"/>
</dbReference>
<feature type="transmembrane region" description="Helical" evidence="6">
    <location>
        <begin position="130"/>
        <end position="156"/>
    </location>
</feature>
<keyword evidence="5 6" id="KW-0472">Membrane</keyword>
<feature type="transmembrane region" description="Helical" evidence="6">
    <location>
        <begin position="293"/>
        <end position="311"/>
    </location>
</feature>
<dbReference type="InterPro" id="IPR036259">
    <property type="entry name" value="MFS_trans_sf"/>
</dbReference>
<dbReference type="AlphaFoldDB" id="A0AA91EKI5"/>
<dbReference type="Pfam" id="PF07690">
    <property type="entry name" value="MFS_1"/>
    <property type="match status" value="1"/>
</dbReference>
<dbReference type="InterPro" id="IPR020846">
    <property type="entry name" value="MFS_dom"/>
</dbReference>
<dbReference type="InterPro" id="IPR011701">
    <property type="entry name" value="MFS"/>
</dbReference>
<feature type="signal peptide" evidence="7">
    <location>
        <begin position="1"/>
        <end position="19"/>
    </location>
</feature>
<feature type="transmembrane region" description="Helical" evidence="6">
    <location>
        <begin position="162"/>
        <end position="181"/>
    </location>
</feature>
<dbReference type="PROSITE" id="PS50850">
    <property type="entry name" value="MFS"/>
    <property type="match status" value="1"/>
</dbReference>
<feature type="domain" description="Major facilitator superfamily (MFS) profile" evidence="8">
    <location>
        <begin position="6"/>
        <end position="382"/>
    </location>
</feature>
<dbReference type="Proteomes" id="UP000078431">
    <property type="component" value="Unassembled WGS sequence"/>
</dbReference>
<evidence type="ECO:0000256" key="4">
    <source>
        <dbReference type="ARBA" id="ARBA00022989"/>
    </source>
</evidence>
<feature type="transmembrane region" description="Helical" evidence="6">
    <location>
        <begin position="240"/>
        <end position="257"/>
    </location>
</feature>
<keyword evidence="10" id="KW-1185">Reference proteome</keyword>
<evidence type="ECO:0000256" key="1">
    <source>
        <dbReference type="ARBA" id="ARBA00004651"/>
    </source>
</evidence>
<reference evidence="9 10" key="1">
    <citation type="submission" date="2016-04" db="EMBL/GenBank/DDBJ databases">
        <title>ATOL: Assembling a taxonomically balanced genome-scale reconstruction of the evolutionary history of the Enterobacteriaceae.</title>
        <authorList>
            <person name="Plunkett G.III."/>
            <person name="Neeno-Eckwall E.C."/>
            <person name="Glasner J.D."/>
            <person name="Perna N.T."/>
        </authorList>
    </citation>
    <scope>NUCLEOTIDE SEQUENCE [LARGE SCALE GENOMIC DNA]</scope>
    <source>
        <strain evidence="9 10">ATCC 12841</strain>
    </source>
</reference>
<evidence type="ECO:0000256" key="3">
    <source>
        <dbReference type="ARBA" id="ARBA00022692"/>
    </source>
</evidence>